<evidence type="ECO:0000313" key="9">
    <source>
        <dbReference type="Proteomes" id="UP000178710"/>
    </source>
</evidence>
<evidence type="ECO:0000256" key="3">
    <source>
        <dbReference type="ARBA" id="ARBA00022692"/>
    </source>
</evidence>
<dbReference type="PANTHER" id="PTHR30477:SF0">
    <property type="entry name" value="METAL TRANSPORT SYSTEM MEMBRANE PROTEIN TM_0125-RELATED"/>
    <property type="match status" value="1"/>
</dbReference>
<sequence length="260" mass="26787">MSELLFASPTVLSVTAATATAIAAGLLGVFLVLRNMALVSDALSHVALPGIALGLTLGINPFWGAFAFLFAASFLILGIEKRTNLPADAIVGVIFTASLATGILLTPEPELLEALFGDFTKISSAGTWLTVALSIAIVAVTLASTRSLLFGIVAPDLGHVSRSRSQLAYLVFLIMLSLVVALGVKFVGTLLMGTLTIIPAAAAKNVSRTLRQFMLISVVFAALAVLLGMGAASVWGVIAGPAIILSGVAIFLVTLAFARH</sequence>
<dbReference type="Gene3D" id="1.10.3470.10">
    <property type="entry name" value="ABC transporter involved in vitamin B12 uptake, BtuC"/>
    <property type="match status" value="1"/>
</dbReference>
<dbReference type="InterPro" id="IPR037294">
    <property type="entry name" value="ABC_BtuC-like"/>
</dbReference>
<evidence type="ECO:0000256" key="7">
    <source>
        <dbReference type="SAM" id="Phobius"/>
    </source>
</evidence>
<feature type="transmembrane region" description="Helical" evidence="7">
    <location>
        <begin position="166"/>
        <end position="184"/>
    </location>
</feature>
<accession>A0A1G2KQB4</accession>
<feature type="transmembrane region" description="Helical" evidence="7">
    <location>
        <begin position="213"/>
        <end position="232"/>
    </location>
</feature>
<dbReference type="InterPro" id="IPR001626">
    <property type="entry name" value="ABC_TroCD"/>
</dbReference>
<feature type="transmembrane region" description="Helical" evidence="7">
    <location>
        <begin position="127"/>
        <end position="154"/>
    </location>
</feature>
<dbReference type="PANTHER" id="PTHR30477">
    <property type="entry name" value="ABC-TRANSPORTER METAL-BINDING PROTEIN"/>
    <property type="match status" value="1"/>
</dbReference>
<feature type="transmembrane region" description="Helical" evidence="7">
    <location>
        <begin position="238"/>
        <end position="258"/>
    </location>
</feature>
<gene>
    <name evidence="8" type="ORF">A3C12_01705</name>
</gene>
<dbReference type="SUPFAM" id="SSF81345">
    <property type="entry name" value="ABC transporter involved in vitamin B12 uptake, BtuC"/>
    <property type="match status" value="1"/>
</dbReference>
<keyword evidence="3 6" id="KW-0812">Transmembrane</keyword>
<keyword evidence="5 7" id="KW-0472">Membrane</keyword>
<evidence type="ECO:0000256" key="1">
    <source>
        <dbReference type="ARBA" id="ARBA00004141"/>
    </source>
</evidence>
<comment type="similarity">
    <text evidence="2 6">Belongs to the ABC-3 integral membrane protein family.</text>
</comment>
<dbReference type="Pfam" id="PF00950">
    <property type="entry name" value="ABC-3"/>
    <property type="match status" value="1"/>
</dbReference>
<name>A0A1G2KQB4_9BACT</name>
<evidence type="ECO:0000313" key="8">
    <source>
        <dbReference type="EMBL" id="OHA00599.1"/>
    </source>
</evidence>
<feature type="transmembrane region" description="Helical" evidence="7">
    <location>
        <begin position="89"/>
        <end position="107"/>
    </location>
</feature>
<dbReference type="GO" id="GO:0010043">
    <property type="term" value="P:response to zinc ion"/>
    <property type="evidence" value="ECO:0007669"/>
    <property type="project" value="TreeGrafter"/>
</dbReference>
<comment type="subcellular location">
    <subcellularLocation>
        <location evidence="6">Cell membrane</location>
        <topology evidence="6">Multi-pass membrane protein</topology>
    </subcellularLocation>
    <subcellularLocation>
        <location evidence="1">Membrane</location>
        <topology evidence="1">Multi-pass membrane protein</topology>
    </subcellularLocation>
</comment>
<dbReference type="GO" id="GO:0043190">
    <property type="term" value="C:ATP-binding cassette (ABC) transporter complex"/>
    <property type="evidence" value="ECO:0007669"/>
    <property type="project" value="InterPro"/>
</dbReference>
<evidence type="ECO:0000256" key="4">
    <source>
        <dbReference type="ARBA" id="ARBA00022989"/>
    </source>
</evidence>
<dbReference type="EMBL" id="MHQK01000053">
    <property type="protein sequence ID" value="OHA00599.1"/>
    <property type="molecule type" value="Genomic_DNA"/>
</dbReference>
<evidence type="ECO:0000256" key="2">
    <source>
        <dbReference type="ARBA" id="ARBA00008034"/>
    </source>
</evidence>
<evidence type="ECO:0000256" key="5">
    <source>
        <dbReference type="ARBA" id="ARBA00023136"/>
    </source>
</evidence>
<dbReference type="GO" id="GO:0055085">
    <property type="term" value="P:transmembrane transport"/>
    <property type="evidence" value="ECO:0007669"/>
    <property type="project" value="InterPro"/>
</dbReference>
<keyword evidence="4 7" id="KW-1133">Transmembrane helix</keyword>
<evidence type="ECO:0000256" key="6">
    <source>
        <dbReference type="RuleBase" id="RU003943"/>
    </source>
</evidence>
<dbReference type="Proteomes" id="UP000178710">
    <property type="component" value="Unassembled WGS sequence"/>
</dbReference>
<reference evidence="8 9" key="1">
    <citation type="journal article" date="2016" name="Nat. Commun.">
        <title>Thousands of microbial genomes shed light on interconnected biogeochemical processes in an aquifer system.</title>
        <authorList>
            <person name="Anantharaman K."/>
            <person name="Brown C.T."/>
            <person name="Hug L.A."/>
            <person name="Sharon I."/>
            <person name="Castelle C.J."/>
            <person name="Probst A.J."/>
            <person name="Thomas B.C."/>
            <person name="Singh A."/>
            <person name="Wilkins M.J."/>
            <person name="Karaoz U."/>
            <person name="Brodie E.L."/>
            <person name="Williams K.H."/>
            <person name="Hubbard S.S."/>
            <person name="Banfield J.F."/>
        </authorList>
    </citation>
    <scope>NUCLEOTIDE SEQUENCE [LARGE SCALE GENOMIC DNA]</scope>
</reference>
<proteinExistence type="inferred from homology"/>
<evidence type="ECO:0008006" key="10">
    <source>
        <dbReference type="Google" id="ProtNLM"/>
    </source>
</evidence>
<comment type="caution">
    <text evidence="8">The sequence shown here is derived from an EMBL/GenBank/DDBJ whole genome shotgun (WGS) entry which is preliminary data.</text>
</comment>
<protein>
    <recommendedName>
        <fullName evidence="10">ABC transporter</fullName>
    </recommendedName>
</protein>
<keyword evidence="6" id="KW-0813">Transport</keyword>
<dbReference type="AlphaFoldDB" id="A0A1G2KQB4"/>
<feature type="transmembrane region" description="Helical" evidence="7">
    <location>
        <begin position="47"/>
        <end position="77"/>
    </location>
</feature>
<organism evidence="8 9">
    <name type="scientific">Candidatus Sungbacteria bacterium RIFCSPHIGHO2_02_FULL_49_20</name>
    <dbReference type="NCBI Taxonomy" id="1802272"/>
    <lineage>
        <taxon>Bacteria</taxon>
        <taxon>Candidatus Sungiibacteriota</taxon>
    </lineage>
</organism>